<name>A0A1E7DQQ3_9BACI</name>
<evidence type="ECO:0000313" key="4">
    <source>
        <dbReference type="EMBL" id="OES45417.1"/>
    </source>
</evidence>
<dbReference type="SUPFAM" id="SSF52833">
    <property type="entry name" value="Thioredoxin-like"/>
    <property type="match status" value="1"/>
</dbReference>
<evidence type="ECO:0008006" key="6">
    <source>
        <dbReference type="Google" id="ProtNLM"/>
    </source>
</evidence>
<dbReference type="STRING" id="1714016.BA724_04805"/>
<protein>
    <recommendedName>
        <fullName evidence="6">Thioredoxin domain-containing protein</fullName>
    </recommendedName>
</protein>
<dbReference type="AlphaFoldDB" id="A0A1E7DQQ3"/>
<keyword evidence="3" id="KW-1015">Disulfide bond</keyword>
<reference evidence="4 5" key="1">
    <citation type="submission" date="2016-06" db="EMBL/GenBank/DDBJ databases">
        <title>Domibacillus iocasae genome sequencing.</title>
        <authorList>
            <person name="Verma A."/>
            <person name="Pal Y."/>
            <person name="Ojha A.K."/>
            <person name="Krishnamurthi S."/>
        </authorList>
    </citation>
    <scope>NUCLEOTIDE SEQUENCE [LARGE SCALE GENOMIC DNA]</scope>
    <source>
        <strain evidence="4 5">DSM 29979</strain>
    </source>
</reference>
<feature type="binding site" evidence="2">
    <location>
        <position position="48"/>
    </location>
    <ligand>
        <name>Cu cation</name>
        <dbReference type="ChEBI" id="CHEBI:23378"/>
    </ligand>
</feature>
<proteinExistence type="inferred from homology"/>
<feature type="binding site" evidence="2">
    <location>
        <position position="44"/>
    </location>
    <ligand>
        <name>Cu cation</name>
        <dbReference type="ChEBI" id="CHEBI:23378"/>
    </ligand>
</feature>
<dbReference type="PANTHER" id="PTHR12151:SF25">
    <property type="entry name" value="LINALOOL DEHYDRATASE_ISOMERASE DOMAIN-CONTAINING PROTEIN"/>
    <property type="match status" value="1"/>
</dbReference>
<dbReference type="Pfam" id="PF02630">
    <property type="entry name" value="SCO1-SenC"/>
    <property type="match status" value="1"/>
</dbReference>
<dbReference type="InterPro" id="IPR036249">
    <property type="entry name" value="Thioredoxin-like_sf"/>
</dbReference>
<keyword evidence="5" id="KW-1185">Reference proteome</keyword>
<evidence type="ECO:0000313" key="5">
    <source>
        <dbReference type="Proteomes" id="UP000095658"/>
    </source>
</evidence>
<dbReference type="Gene3D" id="3.40.30.10">
    <property type="entry name" value="Glutaredoxin"/>
    <property type="match status" value="1"/>
</dbReference>
<organism evidence="4 5">
    <name type="scientific">Domibacillus iocasae</name>
    <dbReference type="NCBI Taxonomy" id="1714016"/>
    <lineage>
        <taxon>Bacteria</taxon>
        <taxon>Bacillati</taxon>
        <taxon>Bacillota</taxon>
        <taxon>Bacilli</taxon>
        <taxon>Bacillales</taxon>
        <taxon>Bacillaceae</taxon>
        <taxon>Domibacillus</taxon>
    </lineage>
</organism>
<gene>
    <name evidence="4" type="ORF">BA724_04805</name>
</gene>
<evidence type="ECO:0000256" key="1">
    <source>
        <dbReference type="ARBA" id="ARBA00010996"/>
    </source>
</evidence>
<feature type="binding site" evidence="2">
    <location>
        <position position="134"/>
    </location>
    <ligand>
        <name>Cu cation</name>
        <dbReference type="ChEBI" id="CHEBI:23378"/>
    </ligand>
</feature>
<evidence type="ECO:0000256" key="2">
    <source>
        <dbReference type="PIRSR" id="PIRSR603782-1"/>
    </source>
</evidence>
<feature type="disulfide bond" description="Redox-active" evidence="3">
    <location>
        <begin position="44"/>
        <end position="48"/>
    </location>
</feature>
<dbReference type="CDD" id="cd02968">
    <property type="entry name" value="SCO"/>
    <property type="match status" value="1"/>
</dbReference>
<dbReference type="InterPro" id="IPR003782">
    <property type="entry name" value="SCO1/SenC"/>
</dbReference>
<keyword evidence="2" id="KW-0186">Copper</keyword>
<dbReference type="GO" id="GO:0046872">
    <property type="term" value="F:metal ion binding"/>
    <property type="evidence" value="ECO:0007669"/>
    <property type="project" value="UniProtKB-KW"/>
</dbReference>
<accession>A0A1E7DQQ3</accession>
<dbReference type="Proteomes" id="UP000095658">
    <property type="component" value="Unassembled WGS sequence"/>
</dbReference>
<dbReference type="OrthoDB" id="9811998at2"/>
<comment type="similarity">
    <text evidence="1">Belongs to the SCO1/2 family.</text>
</comment>
<keyword evidence="2" id="KW-0479">Metal-binding</keyword>
<sequence length="174" mass="19885">MFWSSFSELPKNGTVEGASLEEVSGKEFSVNGQPMLVTFFYTKCPDVCPFTIQDLKKLQSVLKEKGITENQYSILSVTLDPKHDTAKTILQYKAAFDITSSNWLFLRGSEQEIKRYAEQFNMFYEKSGEGSITHSTSMYLVDSKRHIRARHDMATGTERVEIEKVADHLIQLLK</sequence>
<dbReference type="PANTHER" id="PTHR12151">
    <property type="entry name" value="ELECTRON TRANSPORT PROTIN SCO1/SENC FAMILY MEMBER"/>
    <property type="match status" value="1"/>
</dbReference>
<comment type="caution">
    <text evidence="4">The sequence shown here is derived from an EMBL/GenBank/DDBJ whole genome shotgun (WGS) entry which is preliminary data.</text>
</comment>
<dbReference type="EMBL" id="MAMP01000020">
    <property type="protein sequence ID" value="OES45417.1"/>
    <property type="molecule type" value="Genomic_DNA"/>
</dbReference>
<evidence type="ECO:0000256" key="3">
    <source>
        <dbReference type="PIRSR" id="PIRSR603782-2"/>
    </source>
</evidence>